<name>A0ABQ6N5H2_9STRA</name>
<evidence type="ECO:0000313" key="2">
    <source>
        <dbReference type="Proteomes" id="UP001165060"/>
    </source>
</evidence>
<feature type="non-terminal residue" evidence="1">
    <location>
        <position position="1"/>
    </location>
</feature>
<organism evidence="1 2">
    <name type="scientific">Tetraparma gracilis</name>
    <dbReference type="NCBI Taxonomy" id="2962635"/>
    <lineage>
        <taxon>Eukaryota</taxon>
        <taxon>Sar</taxon>
        <taxon>Stramenopiles</taxon>
        <taxon>Ochrophyta</taxon>
        <taxon>Bolidophyceae</taxon>
        <taxon>Parmales</taxon>
        <taxon>Triparmaceae</taxon>
        <taxon>Tetraparma</taxon>
    </lineage>
</organism>
<keyword evidence="2" id="KW-1185">Reference proteome</keyword>
<gene>
    <name evidence="1" type="ORF">TeGR_g7552</name>
</gene>
<accession>A0ABQ6N5H2</accession>
<evidence type="ECO:0000313" key="1">
    <source>
        <dbReference type="EMBL" id="GMI40076.1"/>
    </source>
</evidence>
<reference evidence="1 2" key="1">
    <citation type="journal article" date="2023" name="Commun. Biol.">
        <title>Genome analysis of Parmales, the sister group of diatoms, reveals the evolutionary specialization of diatoms from phago-mixotrophs to photoautotrophs.</title>
        <authorList>
            <person name="Ban H."/>
            <person name="Sato S."/>
            <person name="Yoshikawa S."/>
            <person name="Yamada K."/>
            <person name="Nakamura Y."/>
            <person name="Ichinomiya M."/>
            <person name="Sato N."/>
            <person name="Blanc-Mathieu R."/>
            <person name="Endo H."/>
            <person name="Kuwata A."/>
            <person name="Ogata H."/>
        </authorList>
    </citation>
    <scope>NUCLEOTIDE SEQUENCE [LARGE SCALE GENOMIC DNA]</scope>
</reference>
<proteinExistence type="predicted"/>
<protein>
    <recommendedName>
        <fullName evidence="3">PH domain-containing protein</fullName>
    </recommendedName>
</protein>
<sequence>TVLTIHAPDRPRRILARCRALCAYLRALLSAGGSAASLAGEFLSPLDAADVGRSSFEELLPGVAWEASLECCFGCSSLSNVTYFKRRWGVLGSRGLFLYRSHDDDARDFVCCLDLSEEGTGGALRAERLGEHRKGGRRKSEDYSYWRVWIERDEVFMGGRGAEEERWSVVCRGTEAACRDWMAALGGGLGSSDAAAKERSMKAATEGGMWDVNLSPSR</sequence>
<dbReference type="EMBL" id="BRYB01000907">
    <property type="protein sequence ID" value="GMI40076.1"/>
    <property type="molecule type" value="Genomic_DNA"/>
</dbReference>
<comment type="caution">
    <text evidence="1">The sequence shown here is derived from an EMBL/GenBank/DDBJ whole genome shotgun (WGS) entry which is preliminary data.</text>
</comment>
<evidence type="ECO:0008006" key="3">
    <source>
        <dbReference type="Google" id="ProtNLM"/>
    </source>
</evidence>
<dbReference type="Proteomes" id="UP001165060">
    <property type="component" value="Unassembled WGS sequence"/>
</dbReference>